<dbReference type="OrthoDB" id="8949577at2759"/>
<dbReference type="SMART" id="SM00406">
    <property type="entry name" value="IGv"/>
    <property type="match status" value="2"/>
</dbReference>
<dbReference type="InterPro" id="IPR013106">
    <property type="entry name" value="Ig_V-set"/>
</dbReference>
<dbReference type="EMBL" id="JAFBMS010000844">
    <property type="protein sequence ID" value="KAG9329917.1"/>
    <property type="molecule type" value="Genomic_DNA"/>
</dbReference>
<accession>A0A8T2MZX8</accession>
<keyword evidence="1" id="KW-0732">Signal</keyword>
<keyword evidence="5" id="KW-1185">Reference proteome</keyword>
<evidence type="ECO:0000313" key="5">
    <source>
        <dbReference type="Proteomes" id="UP000824540"/>
    </source>
</evidence>
<name>A0A8T2MZX8_9TELE</name>
<dbReference type="InterPro" id="IPR007110">
    <property type="entry name" value="Ig-like_dom"/>
</dbReference>
<dbReference type="Gene3D" id="2.60.40.10">
    <property type="entry name" value="Immunoglobulins"/>
    <property type="match status" value="2"/>
</dbReference>
<dbReference type="InterPro" id="IPR050413">
    <property type="entry name" value="TCR_beta_variable"/>
</dbReference>
<dbReference type="Pfam" id="PF07686">
    <property type="entry name" value="V-set"/>
    <property type="match status" value="2"/>
</dbReference>
<dbReference type="GO" id="GO:0002376">
    <property type="term" value="P:immune system process"/>
    <property type="evidence" value="ECO:0007669"/>
    <property type="project" value="UniProtKB-KW"/>
</dbReference>
<evidence type="ECO:0000256" key="2">
    <source>
        <dbReference type="ARBA" id="ARBA00022859"/>
    </source>
</evidence>
<protein>
    <recommendedName>
        <fullName evidence="3">Ig-like domain-containing protein</fullName>
    </recommendedName>
</protein>
<gene>
    <name evidence="4" type="ORF">JZ751_028608</name>
</gene>
<evidence type="ECO:0000313" key="4">
    <source>
        <dbReference type="EMBL" id="KAG9329917.1"/>
    </source>
</evidence>
<sequence length="266" mass="30055">CIQGAVVTQSPKELLGNPGESAEISCSHDDTSLQSYYWYWQLPGKGIELIATIVTNSEPTFESDFKSMSDRYEIKKPEMLSGWFRIKALQRSDSAVYFCAASIAQCCSSVSPINKNPCREKVCQQRELLLFHCEKEVFMAKWLCHVLNVQSQTEQKVSQWPSHTAVTQGSSVELTCAQSGSDSYMYWYRQQSSTEIQMIFLSVYMNDPERGEKISDRFSCTRVNQKNITLSISQAEESDTGVYFCAVSPTVSSSVPLPVLKHHRSF</sequence>
<dbReference type="PROSITE" id="PS50835">
    <property type="entry name" value="IG_LIKE"/>
    <property type="match status" value="2"/>
</dbReference>
<dbReference type="GO" id="GO:0005886">
    <property type="term" value="C:plasma membrane"/>
    <property type="evidence" value="ECO:0007669"/>
    <property type="project" value="TreeGrafter"/>
</dbReference>
<dbReference type="InterPro" id="IPR003599">
    <property type="entry name" value="Ig_sub"/>
</dbReference>
<dbReference type="AlphaFoldDB" id="A0A8T2MZX8"/>
<evidence type="ECO:0000256" key="1">
    <source>
        <dbReference type="ARBA" id="ARBA00022729"/>
    </source>
</evidence>
<dbReference type="GO" id="GO:0007166">
    <property type="term" value="P:cell surface receptor signaling pathway"/>
    <property type="evidence" value="ECO:0007669"/>
    <property type="project" value="TreeGrafter"/>
</dbReference>
<comment type="caution">
    <text evidence="4">The sequence shown here is derived from an EMBL/GenBank/DDBJ whole genome shotgun (WGS) entry which is preliminary data.</text>
</comment>
<dbReference type="PANTHER" id="PTHR23268">
    <property type="entry name" value="T-CELL RECEPTOR BETA CHAIN"/>
    <property type="match status" value="1"/>
</dbReference>
<dbReference type="Proteomes" id="UP000824540">
    <property type="component" value="Unassembled WGS sequence"/>
</dbReference>
<reference evidence="4" key="1">
    <citation type="thesis" date="2021" institute="BYU ScholarsArchive" country="Provo, UT, USA">
        <title>Applications of and Algorithms for Genome Assembly and Genomic Analyses with an Emphasis on Marine Teleosts.</title>
        <authorList>
            <person name="Pickett B.D."/>
        </authorList>
    </citation>
    <scope>NUCLEOTIDE SEQUENCE</scope>
    <source>
        <strain evidence="4">HI-2016</strain>
    </source>
</reference>
<keyword evidence="2" id="KW-0391">Immunity</keyword>
<organism evidence="4 5">
    <name type="scientific">Albula glossodonta</name>
    <name type="common">roundjaw bonefish</name>
    <dbReference type="NCBI Taxonomy" id="121402"/>
    <lineage>
        <taxon>Eukaryota</taxon>
        <taxon>Metazoa</taxon>
        <taxon>Chordata</taxon>
        <taxon>Craniata</taxon>
        <taxon>Vertebrata</taxon>
        <taxon>Euteleostomi</taxon>
        <taxon>Actinopterygii</taxon>
        <taxon>Neopterygii</taxon>
        <taxon>Teleostei</taxon>
        <taxon>Albuliformes</taxon>
        <taxon>Albulidae</taxon>
        <taxon>Albula</taxon>
    </lineage>
</organism>
<evidence type="ECO:0000259" key="3">
    <source>
        <dbReference type="PROSITE" id="PS50835"/>
    </source>
</evidence>
<dbReference type="SUPFAM" id="SSF48726">
    <property type="entry name" value="Immunoglobulin"/>
    <property type="match status" value="2"/>
</dbReference>
<feature type="non-terminal residue" evidence="4">
    <location>
        <position position="1"/>
    </location>
</feature>
<proteinExistence type="predicted"/>
<dbReference type="SMART" id="SM00409">
    <property type="entry name" value="IG"/>
    <property type="match status" value="2"/>
</dbReference>
<feature type="domain" description="Ig-like" evidence="3">
    <location>
        <begin position="5"/>
        <end position="111"/>
    </location>
</feature>
<feature type="domain" description="Ig-like" evidence="3">
    <location>
        <begin position="155"/>
        <end position="256"/>
    </location>
</feature>
<dbReference type="InterPro" id="IPR013783">
    <property type="entry name" value="Ig-like_fold"/>
</dbReference>
<dbReference type="InterPro" id="IPR036179">
    <property type="entry name" value="Ig-like_dom_sf"/>
</dbReference>